<dbReference type="SUPFAM" id="SSF51735">
    <property type="entry name" value="NAD(P)-binding Rossmann-fold domains"/>
    <property type="match status" value="1"/>
</dbReference>
<dbReference type="Gene3D" id="3.40.50.720">
    <property type="entry name" value="NAD(P)-binding Rossmann-like Domain"/>
    <property type="match status" value="1"/>
</dbReference>
<dbReference type="SUPFAM" id="SSF50129">
    <property type="entry name" value="GroES-like"/>
    <property type="match status" value="1"/>
</dbReference>
<dbReference type="InterPro" id="IPR052585">
    <property type="entry name" value="Lipid_raft_assoc_Zn_ADH"/>
</dbReference>
<proteinExistence type="predicted"/>
<keyword evidence="3" id="KW-1185">Reference proteome</keyword>
<sequence>MTLALVSVPGAGEPVLRDVTVPALRPGELRIRVIAASVDPIDLFLAGGAGHAAFGLAGPVGLGASLTGTVVEVAAGVDGFAPGDTVAAAHPDFTAEARAHAEETVVPATAAALLPLVLDPVDAASLPLNGLTAAQLLDRLGPAAGRSLLVTGAAGGVGGFTVALAARAGWTVTALARDADRGFVLRAGARDLLTVLPDRSFDAVVDAAVLGGAALGAVRDGGALSALTSANPASAERGVTVTHTGSQPDGVRLAQLLTLAAEGVLELRVAGRLPLARAAAAYANVAAGGHRGRWLLLA</sequence>
<dbReference type="PANTHER" id="PTHR43482:SF1">
    <property type="entry name" value="PROTEIN AST1-RELATED"/>
    <property type="match status" value="1"/>
</dbReference>
<protein>
    <submittedName>
        <fullName evidence="2">NADPH:quinone reductase</fullName>
    </submittedName>
</protein>
<gene>
    <name evidence="2" type="ORF">SAMN05421541_101303</name>
</gene>
<evidence type="ECO:0000313" key="3">
    <source>
        <dbReference type="Proteomes" id="UP000199645"/>
    </source>
</evidence>
<organism evidence="2 3">
    <name type="scientific">Actinoplanes philippinensis</name>
    <dbReference type="NCBI Taxonomy" id="35752"/>
    <lineage>
        <taxon>Bacteria</taxon>
        <taxon>Bacillati</taxon>
        <taxon>Actinomycetota</taxon>
        <taxon>Actinomycetes</taxon>
        <taxon>Micromonosporales</taxon>
        <taxon>Micromonosporaceae</taxon>
        <taxon>Actinoplanes</taxon>
    </lineage>
</organism>
<dbReference type="RefSeq" id="WP_093609124.1">
    <property type="nucleotide sequence ID" value="NZ_BOMT01000012.1"/>
</dbReference>
<dbReference type="PANTHER" id="PTHR43482">
    <property type="entry name" value="PROTEIN AST1-RELATED"/>
    <property type="match status" value="1"/>
</dbReference>
<dbReference type="AlphaFoldDB" id="A0A1I1ZV73"/>
<dbReference type="InterPro" id="IPR011032">
    <property type="entry name" value="GroES-like_sf"/>
</dbReference>
<evidence type="ECO:0000259" key="1">
    <source>
        <dbReference type="SMART" id="SM00829"/>
    </source>
</evidence>
<dbReference type="Gene3D" id="3.90.180.10">
    <property type="entry name" value="Medium-chain alcohol dehydrogenases, catalytic domain"/>
    <property type="match status" value="1"/>
</dbReference>
<dbReference type="EMBL" id="FONV01000001">
    <property type="protein sequence ID" value="SFE35278.1"/>
    <property type="molecule type" value="Genomic_DNA"/>
</dbReference>
<dbReference type="Proteomes" id="UP000199645">
    <property type="component" value="Unassembled WGS sequence"/>
</dbReference>
<dbReference type="Pfam" id="PF13602">
    <property type="entry name" value="ADH_zinc_N_2"/>
    <property type="match status" value="1"/>
</dbReference>
<feature type="domain" description="Enoyl reductase (ER)" evidence="1">
    <location>
        <begin position="10"/>
        <end position="296"/>
    </location>
</feature>
<dbReference type="InterPro" id="IPR036291">
    <property type="entry name" value="NAD(P)-bd_dom_sf"/>
</dbReference>
<dbReference type="SMART" id="SM00829">
    <property type="entry name" value="PKS_ER"/>
    <property type="match status" value="1"/>
</dbReference>
<reference evidence="2 3" key="1">
    <citation type="submission" date="2016-10" db="EMBL/GenBank/DDBJ databases">
        <authorList>
            <person name="de Groot N.N."/>
        </authorList>
    </citation>
    <scope>NUCLEOTIDE SEQUENCE [LARGE SCALE GENOMIC DNA]</scope>
    <source>
        <strain evidence="2 3">DSM 43019</strain>
    </source>
</reference>
<evidence type="ECO:0000313" key="2">
    <source>
        <dbReference type="EMBL" id="SFE35278.1"/>
    </source>
</evidence>
<dbReference type="InterPro" id="IPR013154">
    <property type="entry name" value="ADH-like_N"/>
</dbReference>
<accession>A0A1I1ZV73</accession>
<dbReference type="Pfam" id="PF08240">
    <property type="entry name" value="ADH_N"/>
    <property type="match status" value="1"/>
</dbReference>
<name>A0A1I1ZV73_9ACTN</name>
<dbReference type="InterPro" id="IPR020843">
    <property type="entry name" value="ER"/>
</dbReference>
<dbReference type="STRING" id="35752.SAMN05421541_101303"/>
<dbReference type="OrthoDB" id="9787435at2"/>
<dbReference type="GO" id="GO:0016491">
    <property type="term" value="F:oxidoreductase activity"/>
    <property type="evidence" value="ECO:0007669"/>
    <property type="project" value="InterPro"/>
</dbReference>